<dbReference type="RefSeq" id="WP_210654284.1">
    <property type="nucleotide sequence ID" value="NZ_JAGKQQ010000001.1"/>
</dbReference>
<evidence type="ECO:0000259" key="1">
    <source>
        <dbReference type="SMART" id="SM00860"/>
    </source>
</evidence>
<reference evidence="2 3" key="1">
    <citation type="submission" date="2021-04" db="EMBL/GenBank/DDBJ databases">
        <authorList>
            <person name="Ivanova A."/>
        </authorList>
    </citation>
    <scope>NUCLEOTIDE SEQUENCE [LARGE SCALE GENOMIC DNA]</scope>
    <source>
        <strain evidence="2 3">G18</strain>
    </source>
</reference>
<evidence type="ECO:0000313" key="3">
    <source>
        <dbReference type="Proteomes" id="UP000676565"/>
    </source>
</evidence>
<accession>A0ABS5BRA4</accession>
<protein>
    <submittedName>
        <fullName evidence="2">SMI1/KNR4 family protein</fullName>
    </submittedName>
</protein>
<keyword evidence="3" id="KW-1185">Reference proteome</keyword>
<dbReference type="InterPro" id="IPR037883">
    <property type="entry name" value="Knr4/Smi1-like_sf"/>
</dbReference>
<dbReference type="InterPro" id="IPR014338">
    <property type="entry name" value="CHP02996_rpt-companion-dom"/>
</dbReference>
<dbReference type="PANTHER" id="PTHR47432">
    <property type="entry name" value="CELL WALL ASSEMBLY REGULATOR SMI1"/>
    <property type="match status" value="1"/>
</dbReference>
<organism evidence="2 3">
    <name type="scientific">Gemmata palustris</name>
    <dbReference type="NCBI Taxonomy" id="2822762"/>
    <lineage>
        <taxon>Bacteria</taxon>
        <taxon>Pseudomonadati</taxon>
        <taxon>Planctomycetota</taxon>
        <taxon>Planctomycetia</taxon>
        <taxon>Gemmatales</taxon>
        <taxon>Gemmataceae</taxon>
        <taxon>Gemmata</taxon>
    </lineage>
</organism>
<dbReference type="SMART" id="SM00860">
    <property type="entry name" value="SMI1_KNR4"/>
    <property type="match status" value="1"/>
</dbReference>
<sequence>MSDEAAFLDAIAAAPGDDAVRRALADWLDARGRRGGELIRAECALAAAPFGSRRWHGAFARYRSAGAGLPDEWCRAVGRYPLDYWLEVSARSAWARLERWHEKHRALFGVLSPGASAGEIEDVERTIGAPLPPDARASLATHNGSCDHFLLGDGLLSTYAIVLLWKGDRRNAGSEKGLRRAAESFPVAAVAPGHFNPGWVPLASDLNGRSLGVDLAPGPAGTVGQVINFGTHEPSTCVLAPGWGEFLAHYATFLESGAVGTSGPNATDPCAWYTDAFDGHCHDALCKWRRAGRWPPRDPA</sequence>
<dbReference type="InterPro" id="IPR018958">
    <property type="entry name" value="Knr4/Smi1-like_dom"/>
</dbReference>
<gene>
    <name evidence="2" type="ORF">J8F10_13295</name>
</gene>
<name>A0ABS5BRA4_9BACT</name>
<evidence type="ECO:0000313" key="2">
    <source>
        <dbReference type="EMBL" id="MBP3956259.1"/>
    </source>
</evidence>
<dbReference type="NCBIfam" id="TIGR02996">
    <property type="entry name" value="rpt_mate_G_obs"/>
    <property type="match status" value="1"/>
</dbReference>
<comment type="caution">
    <text evidence="2">The sequence shown here is derived from an EMBL/GenBank/DDBJ whole genome shotgun (WGS) entry which is preliminary data.</text>
</comment>
<dbReference type="SUPFAM" id="SSF160631">
    <property type="entry name" value="SMI1/KNR4-like"/>
    <property type="match status" value="1"/>
</dbReference>
<proteinExistence type="predicted"/>
<dbReference type="Proteomes" id="UP000676565">
    <property type="component" value="Unassembled WGS sequence"/>
</dbReference>
<dbReference type="EMBL" id="JAGKQQ010000001">
    <property type="protein sequence ID" value="MBP3956259.1"/>
    <property type="molecule type" value="Genomic_DNA"/>
</dbReference>
<dbReference type="InterPro" id="IPR051873">
    <property type="entry name" value="KNR4/SMI1_regulator"/>
</dbReference>
<dbReference type="PANTHER" id="PTHR47432:SF1">
    <property type="entry name" value="CELL WALL ASSEMBLY REGULATOR SMI1"/>
    <property type="match status" value="1"/>
</dbReference>
<dbReference type="Pfam" id="PF09346">
    <property type="entry name" value="SMI1_KNR4"/>
    <property type="match status" value="1"/>
</dbReference>
<feature type="domain" description="Knr4/Smi1-like" evidence="1">
    <location>
        <begin position="114"/>
        <end position="249"/>
    </location>
</feature>